<organism evidence="2 3">
    <name type="scientific">Protopolystoma xenopodis</name>
    <dbReference type="NCBI Taxonomy" id="117903"/>
    <lineage>
        <taxon>Eukaryota</taxon>
        <taxon>Metazoa</taxon>
        <taxon>Spiralia</taxon>
        <taxon>Lophotrochozoa</taxon>
        <taxon>Platyhelminthes</taxon>
        <taxon>Monogenea</taxon>
        <taxon>Polyopisthocotylea</taxon>
        <taxon>Polystomatidea</taxon>
        <taxon>Polystomatidae</taxon>
        <taxon>Protopolystoma</taxon>
    </lineage>
</organism>
<evidence type="ECO:0000313" key="3">
    <source>
        <dbReference type="Proteomes" id="UP000784294"/>
    </source>
</evidence>
<protein>
    <submittedName>
        <fullName evidence="2">Uncharacterized protein</fullName>
    </submittedName>
</protein>
<dbReference type="EMBL" id="CAAALY010035207">
    <property type="protein sequence ID" value="VEL18000.1"/>
    <property type="molecule type" value="Genomic_DNA"/>
</dbReference>
<sequence>MPRDESTSITDSSCSKPVAFISNQNLAQPHSLSAIELQPVGLAPNSMPSESEDSVKSEIPPAAFDSDVSSIQLSSKMPSKEAVSESQTTDDPLQNSSQANLNSCVDPIELESSLNRGFSGPSVAAYNVHRTLCSFNLSATRLMQVDDD</sequence>
<feature type="compositionally biased region" description="Polar residues" evidence="1">
    <location>
        <begin position="67"/>
        <end position="77"/>
    </location>
</feature>
<evidence type="ECO:0000313" key="2">
    <source>
        <dbReference type="EMBL" id="VEL18000.1"/>
    </source>
</evidence>
<feature type="compositionally biased region" description="Polar residues" evidence="1">
    <location>
        <begin position="84"/>
        <end position="103"/>
    </location>
</feature>
<comment type="caution">
    <text evidence="2">The sequence shown here is derived from an EMBL/GenBank/DDBJ whole genome shotgun (WGS) entry which is preliminary data.</text>
</comment>
<reference evidence="2" key="1">
    <citation type="submission" date="2018-11" db="EMBL/GenBank/DDBJ databases">
        <authorList>
            <consortium name="Pathogen Informatics"/>
        </authorList>
    </citation>
    <scope>NUCLEOTIDE SEQUENCE</scope>
</reference>
<keyword evidence="3" id="KW-1185">Reference proteome</keyword>
<gene>
    <name evidence="2" type="ORF">PXEA_LOCUS11440</name>
</gene>
<proteinExistence type="predicted"/>
<feature type="region of interest" description="Disordered" evidence="1">
    <location>
        <begin position="41"/>
        <end position="104"/>
    </location>
</feature>
<name>A0A3S5FDC5_9PLAT</name>
<evidence type="ECO:0000256" key="1">
    <source>
        <dbReference type="SAM" id="MobiDB-lite"/>
    </source>
</evidence>
<accession>A0A3S5FDC5</accession>
<dbReference type="AlphaFoldDB" id="A0A3S5FDC5"/>
<dbReference type="Proteomes" id="UP000784294">
    <property type="component" value="Unassembled WGS sequence"/>
</dbReference>